<organism evidence="2 3">
    <name type="scientific">Lachnoanaerobaculum saburreum DSM 3986</name>
    <dbReference type="NCBI Taxonomy" id="887325"/>
    <lineage>
        <taxon>Bacteria</taxon>
        <taxon>Bacillati</taxon>
        <taxon>Bacillota</taxon>
        <taxon>Clostridia</taxon>
        <taxon>Lachnospirales</taxon>
        <taxon>Lachnospiraceae</taxon>
        <taxon>Lachnoanaerobaculum</taxon>
    </lineage>
</organism>
<dbReference type="Proteomes" id="UP000003434">
    <property type="component" value="Unassembled WGS sequence"/>
</dbReference>
<dbReference type="EMBL" id="AEPW01000025">
    <property type="protein sequence ID" value="EFU77349.1"/>
    <property type="molecule type" value="Genomic_DNA"/>
</dbReference>
<feature type="transmembrane region" description="Helical" evidence="1">
    <location>
        <begin position="72"/>
        <end position="92"/>
    </location>
</feature>
<accession>E6LLD2</accession>
<keyword evidence="1" id="KW-0812">Transmembrane</keyword>
<evidence type="ECO:0000313" key="2">
    <source>
        <dbReference type="EMBL" id="EFU77349.1"/>
    </source>
</evidence>
<dbReference type="eggNOG" id="ENOG5033VC8">
    <property type="taxonomic scope" value="Bacteria"/>
</dbReference>
<evidence type="ECO:0000313" key="3">
    <source>
        <dbReference type="Proteomes" id="UP000003434"/>
    </source>
</evidence>
<gene>
    <name evidence="2" type="ORF">HMPREF0381_0767</name>
</gene>
<protein>
    <submittedName>
        <fullName evidence="2">Uncharacterized protein</fullName>
    </submittedName>
</protein>
<feature type="transmembrane region" description="Helical" evidence="1">
    <location>
        <begin position="12"/>
        <end position="29"/>
    </location>
</feature>
<comment type="caution">
    <text evidence="2">The sequence shown here is derived from an EMBL/GenBank/DDBJ whole genome shotgun (WGS) entry which is preliminary data.</text>
</comment>
<dbReference type="RefSeq" id="WP_008750536.1">
    <property type="nucleotide sequence ID" value="NZ_GL622296.1"/>
</dbReference>
<proteinExistence type="predicted"/>
<dbReference type="AlphaFoldDB" id="E6LLD2"/>
<name>E6LLD2_9FIRM</name>
<dbReference type="HOGENOM" id="CLU_1568717_0_0_9"/>
<evidence type="ECO:0000256" key="1">
    <source>
        <dbReference type="SAM" id="Phobius"/>
    </source>
</evidence>
<reference evidence="2 3" key="1">
    <citation type="submission" date="2010-12" db="EMBL/GenBank/DDBJ databases">
        <authorList>
            <person name="Muzny D."/>
            <person name="Qin X."/>
            <person name="Deng J."/>
            <person name="Jiang H."/>
            <person name="Liu Y."/>
            <person name="Qu J."/>
            <person name="Song X.-Z."/>
            <person name="Zhang L."/>
            <person name="Thornton R."/>
            <person name="Coyle M."/>
            <person name="Francisco L."/>
            <person name="Jackson L."/>
            <person name="Javaid M."/>
            <person name="Korchina V."/>
            <person name="Kovar C."/>
            <person name="Mata R."/>
            <person name="Mathew T."/>
            <person name="Ngo R."/>
            <person name="Nguyen L."/>
            <person name="Nguyen N."/>
            <person name="Okwuonu G."/>
            <person name="Ongeri F."/>
            <person name="Pham C."/>
            <person name="Simmons D."/>
            <person name="Wilczek-Boney K."/>
            <person name="Hale W."/>
            <person name="Jakkamsetti A."/>
            <person name="Pham P."/>
            <person name="Ruth R."/>
            <person name="San Lucas F."/>
            <person name="Warren J."/>
            <person name="Zhang J."/>
            <person name="Zhao Z."/>
            <person name="Zhou C."/>
            <person name="Zhu D."/>
            <person name="Lee S."/>
            <person name="Bess C."/>
            <person name="Blankenburg K."/>
            <person name="Forbes L."/>
            <person name="Fu Q."/>
            <person name="Gubbala S."/>
            <person name="Hirani K."/>
            <person name="Jayaseelan J.C."/>
            <person name="Lara F."/>
            <person name="Munidasa M."/>
            <person name="Palculict T."/>
            <person name="Patil S."/>
            <person name="Pu L.-L."/>
            <person name="Saada N."/>
            <person name="Tang L."/>
            <person name="Weissenberger G."/>
            <person name="Zhu Y."/>
            <person name="Hemphill L."/>
            <person name="Shang Y."/>
            <person name="Youmans B."/>
            <person name="Ayvaz T."/>
            <person name="Ross M."/>
            <person name="Santibanez J."/>
            <person name="Aqrawi P."/>
            <person name="Gross S."/>
            <person name="Joshi V."/>
            <person name="Fowler G."/>
            <person name="Nazareth L."/>
            <person name="Reid J."/>
            <person name="Worley K."/>
            <person name="Petrosino J."/>
            <person name="Highlander S."/>
            <person name="Gibbs R."/>
        </authorList>
    </citation>
    <scope>NUCLEOTIDE SEQUENCE [LARGE SCALE GENOMIC DNA]</scope>
    <source>
        <strain evidence="2 3">DSM 3986</strain>
    </source>
</reference>
<keyword evidence="1" id="KW-0472">Membrane</keyword>
<keyword evidence="1" id="KW-1133">Transmembrane helix</keyword>
<sequence>MEFKEKKKSKKKLFTVFIILLSVGLFAYFDREKFCWALLIIGCIAYNEYGIKFVKKKLDKINKEGHMSTGAMAVFLCLMIHLISIAAFYRMYEEKGKREVEDIKPHHNMVVPTHGVNMIYVEGLEEALGEEYYSNLYSIVSPGKKEEWTAQVNKCIDDIVGDIKN</sequence>